<protein>
    <recommendedName>
        <fullName evidence="4">DUF4251 domain-containing protein</fullName>
    </recommendedName>
</protein>
<dbReference type="AlphaFoldDB" id="A0A5C8GLL7"/>
<dbReference type="OrthoDB" id="1073952at2"/>
<gene>
    <name evidence="2" type="ORF">ETF27_02265</name>
</gene>
<feature type="chain" id="PRO_5022807202" description="DUF4251 domain-containing protein" evidence="1">
    <location>
        <begin position="21"/>
        <end position="176"/>
    </location>
</feature>
<accession>A0A5C8GLL7</accession>
<organism evidence="2 3">
    <name type="scientific">Prevotella brunnea</name>
    <dbReference type="NCBI Taxonomy" id="2508867"/>
    <lineage>
        <taxon>Bacteria</taxon>
        <taxon>Pseudomonadati</taxon>
        <taxon>Bacteroidota</taxon>
        <taxon>Bacteroidia</taxon>
        <taxon>Bacteroidales</taxon>
        <taxon>Prevotellaceae</taxon>
        <taxon>Prevotella</taxon>
    </lineage>
</organism>
<keyword evidence="1" id="KW-0732">Signal</keyword>
<proteinExistence type="predicted"/>
<sequence>MRKLFLMLAFIATSLFTANAQVNGFNNVLFAQGSEKVAGVYTGKIIHAYMNKKKDVAYRFQDYVNFELVDRGGGMYALRGILEFQAGPAKHEIDFSDERVTLNTDANGNIISATGKGHIRVSVWKQDWVNSDFTVTVPVGTSYARDGVLNLRLECDVVGGVLGKPYKAIFEFNGNK</sequence>
<dbReference type="Proteomes" id="UP000321612">
    <property type="component" value="Unassembled WGS sequence"/>
</dbReference>
<evidence type="ECO:0000256" key="1">
    <source>
        <dbReference type="SAM" id="SignalP"/>
    </source>
</evidence>
<dbReference type="RefSeq" id="WP_007173281.1">
    <property type="nucleotide sequence ID" value="NZ_SDIK01000015.1"/>
</dbReference>
<evidence type="ECO:0008006" key="4">
    <source>
        <dbReference type="Google" id="ProtNLM"/>
    </source>
</evidence>
<dbReference type="EMBL" id="SDIK01000015">
    <property type="protein sequence ID" value="TXJ62987.1"/>
    <property type="molecule type" value="Genomic_DNA"/>
</dbReference>
<reference evidence="3" key="1">
    <citation type="submission" date="2019-05" db="EMBL/GenBank/DDBJ databases">
        <title>Prevotella brunnea sp. nov., isolated from a wound of a patient.</title>
        <authorList>
            <person name="Buhl M."/>
        </authorList>
    </citation>
    <scope>NUCLEOTIDE SEQUENCE [LARGE SCALE GENOMIC DNA]</scope>
    <source>
        <strain evidence="3">A2672</strain>
    </source>
</reference>
<evidence type="ECO:0000313" key="3">
    <source>
        <dbReference type="Proteomes" id="UP000321612"/>
    </source>
</evidence>
<evidence type="ECO:0000313" key="2">
    <source>
        <dbReference type="EMBL" id="TXJ62987.1"/>
    </source>
</evidence>
<feature type="signal peptide" evidence="1">
    <location>
        <begin position="1"/>
        <end position="20"/>
    </location>
</feature>
<name>A0A5C8GLL7_9BACT</name>
<comment type="caution">
    <text evidence="2">The sequence shown here is derived from an EMBL/GenBank/DDBJ whole genome shotgun (WGS) entry which is preliminary data.</text>
</comment>
<keyword evidence="3" id="KW-1185">Reference proteome</keyword>